<name>A0A4P6GIT9_9PSED</name>
<organism evidence="1 2">
    <name type="scientific">Pseudomonas arsenicoxydans</name>
    <dbReference type="NCBI Taxonomy" id="702115"/>
    <lineage>
        <taxon>Bacteria</taxon>
        <taxon>Pseudomonadati</taxon>
        <taxon>Pseudomonadota</taxon>
        <taxon>Gammaproteobacteria</taxon>
        <taxon>Pseudomonadales</taxon>
        <taxon>Pseudomonadaceae</taxon>
        <taxon>Pseudomonas</taxon>
    </lineage>
</organism>
<dbReference type="AlphaFoldDB" id="A0A4P6GIT9"/>
<keyword evidence="2" id="KW-1185">Reference proteome</keyword>
<sequence>MIAVAMLLATAGCSKIDKGVCWSAETKELLHQKIAAQSDVTQKQVDLAQLRYGIIRSQGMGLVNIAATDFNLEKIDQAAAAADCSFEFSVAVDFGNQKLKSAGRIPFSIRAAETGKTLTISAGSIHQIMDALQ</sequence>
<accession>A0A4P6GIT9</accession>
<dbReference type="Proteomes" id="UP000291121">
    <property type="component" value="Chromosome"/>
</dbReference>
<dbReference type="EMBL" id="CP024767">
    <property type="protein sequence ID" value="QAY85401.1"/>
    <property type="molecule type" value="Genomic_DNA"/>
</dbReference>
<evidence type="ECO:0000313" key="2">
    <source>
        <dbReference type="Proteomes" id="UP000291121"/>
    </source>
</evidence>
<proteinExistence type="predicted"/>
<gene>
    <name evidence="1" type="ORF">CUN61_15990</name>
</gene>
<protein>
    <submittedName>
        <fullName evidence="1">Uncharacterized protein</fullName>
    </submittedName>
</protein>
<evidence type="ECO:0000313" key="1">
    <source>
        <dbReference type="EMBL" id="QAY85401.1"/>
    </source>
</evidence>
<reference evidence="1 2" key="1">
    <citation type="submission" date="2017-11" db="EMBL/GenBank/DDBJ databases">
        <title>Genome sequence of Pseudomonas arsenicoxydans ACM1.</title>
        <authorList>
            <person name="Nascimento F.X."/>
        </authorList>
    </citation>
    <scope>NUCLEOTIDE SEQUENCE [LARGE SCALE GENOMIC DNA]</scope>
    <source>
        <strain evidence="1 2">ACM1</strain>
    </source>
</reference>